<evidence type="ECO:0000256" key="3">
    <source>
        <dbReference type="ARBA" id="ARBA00022679"/>
    </source>
</evidence>
<evidence type="ECO:0000256" key="6">
    <source>
        <dbReference type="HAMAP-Rule" id="MF_00065"/>
    </source>
</evidence>
<dbReference type="HAMAP" id="MF_00065">
    <property type="entry name" value="Adenylyl_sulf_kinase"/>
    <property type="match status" value="1"/>
</dbReference>
<dbReference type="EC" id="2.7.1.25" evidence="2 6"/>
<sequence>MTLQRPVRVLTDSELDILELALGGGIPNPARGEVPNGTVLTDAENAPLARVDGGLVTALKPFAHTPGPQWDPMVRIAPAQLRTELTDAAALTLAEPPTRGDIDRALAAFAGHRGQIVVVAPAARGTVAAGQVGAAGLARAAQELAATLRDAGHFARAVVLPWPKEKSGETLSVGALAFAEVVRGCGAATVRAVSDDRPTDEQRRIDALATVRRDAVNQLYMPAQAPDIERALAGVGRRGVVVLFTGLSGSGKSTVASALRAELEDDGMRTTQLDGDEVRQFLSRGLGFDRASREANVERIGYVASLVAHHGGIAIAAPIAPFAAARQRVRELAAEAGAAFLLVYVSTPLDVCEARDRKGLYAKARAGEIPDFTGISSPYEAPDDADVVIDTSVIDLDDAVGQVRAALVERIE</sequence>
<dbReference type="PANTHER" id="PTHR42700">
    <property type="entry name" value="SULFATE ADENYLYLTRANSFERASE"/>
    <property type="match status" value="1"/>
</dbReference>
<dbReference type="InterPro" id="IPR027417">
    <property type="entry name" value="P-loop_NTPase"/>
</dbReference>
<evidence type="ECO:0000256" key="4">
    <source>
        <dbReference type="ARBA" id="ARBA00022741"/>
    </source>
</evidence>
<dbReference type="InterPro" id="IPR002891">
    <property type="entry name" value="APS"/>
</dbReference>
<evidence type="ECO:0000259" key="7">
    <source>
        <dbReference type="Pfam" id="PF01583"/>
    </source>
</evidence>
<feature type="domain" description="APS kinase" evidence="7">
    <location>
        <begin position="238"/>
        <end position="390"/>
    </location>
</feature>
<keyword evidence="6 8" id="KW-0418">Kinase</keyword>
<dbReference type="NCBIfam" id="NF003013">
    <property type="entry name" value="PRK03846.1"/>
    <property type="match status" value="1"/>
</dbReference>
<evidence type="ECO:0000256" key="2">
    <source>
        <dbReference type="ARBA" id="ARBA00012121"/>
    </source>
</evidence>
<dbReference type="Proteomes" id="UP001214553">
    <property type="component" value="Chromosome"/>
</dbReference>
<protein>
    <recommendedName>
        <fullName evidence="2 6">Adenylyl-sulfate kinase</fullName>
        <ecNumber evidence="2 6">2.7.1.25</ecNumber>
    </recommendedName>
    <alternativeName>
        <fullName evidence="6">APS kinase</fullName>
    </alternativeName>
    <alternativeName>
        <fullName evidence="6">ATP adenosine-5'-phosphosulfate 3'-phosphotransferase</fullName>
    </alternativeName>
    <alternativeName>
        <fullName evidence="6">Adenosine-5'-phosphosulfate kinase</fullName>
    </alternativeName>
</protein>
<evidence type="ECO:0000313" key="8">
    <source>
        <dbReference type="EMBL" id="WEG07909.1"/>
    </source>
</evidence>
<dbReference type="RefSeq" id="WP_275277247.1">
    <property type="nucleotide sequence ID" value="NZ_CP119108.1"/>
</dbReference>
<keyword evidence="3 6" id="KW-0808">Transferase</keyword>
<comment type="caution">
    <text evidence="6">Lacks conserved residue(s) required for the propagation of feature annotation.</text>
</comment>
<feature type="binding site" evidence="6">
    <location>
        <begin position="246"/>
        <end position="253"/>
    </location>
    <ligand>
        <name>ATP</name>
        <dbReference type="ChEBI" id="CHEBI:30616"/>
    </ligand>
</feature>
<keyword evidence="4 6" id="KW-0547">Nucleotide-binding</keyword>
<comment type="pathway">
    <text evidence="6">Sulfur metabolism; hydrogen sulfide biosynthesis; sulfite from sulfate: step 2/3.</text>
</comment>
<comment type="function">
    <text evidence="6">Catalyzes the synthesis of activated sulfate.</text>
</comment>
<dbReference type="Gene3D" id="3.40.50.300">
    <property type="entry name" value="P-loop containing nucleotide triphosphate hydrolases"/>
    <property type="match status" value="1"/>
</dbReference>
<evidence type="ECO:0000313" key="9">
    <source>
        <dbReference type="Proteomes" id="UP001214553"/>
    </source>
</evidence>
<dbReference type="PANTHER" id="PTHR42700:SF1">
    <property type="entry name" value="SULFATE ADENYLYLTRANSFERASE"/>
    <property type="match status" value="1"/>
</dbReference>
<dbReference type="Pfam" id="PF01583">
    <property type="entry name" value="APS_kinase"/>
    <property type="match status" value="1"/>
</dbReference>
<keyword evidence="5 6" id="KW-0067">ATP-binding</keyword>
<gene>
    <name evidence="6 8" type="primary">cysC</name>
    <name evidence="8" type="ORF">PU630_11725</name>
</gene>
<organism evidence="8 9">
    <name type="scientific">Microbacterium horticulturae</name>
    <dbReference type="NCBI Taxonomy" id="3028316"/>
    <lineage>
        <taxon>Bacteria</taxon>
        <taxon>Bacillati</taxon>
        <taxon>Actinomycetota</taxon>
        <taxon>Actinomycetes</taxon>
        <taxon>Micrococcales</taxon>
        <taxon>Microbacteriaceae</taxon>
        <taxon>Microbacterium</taxon>
    </lineage>
</organism>
<dbReference type="NCBIfam" id="TIGR00455">
    <property type="entry name" value="apsK"/>
    <property type="match status" value="1"/>
</dbReference>
<keyword evidence="9" id="KW-1185">Reference proteome</keyword>
<dbReference type="InterPro" id="IPR059117">
    <property type="entry name" value="APS_kinase_dom"/>
</dbReference>
<proteinExistence type="inferred from homology"/>
<accession>A0ABY8BUR0</accession>
<dbReference type="SUPFAM" id="SSF52540">
    <property type="entry name" value="P-loop containing nucleoside triphosphate hydrolases"/>
    <property type="match status" value="1"/>
</dbReference>
<dbReference type="GO" id="GO:0004020">
    <property type="term" value="F:adenylylsulfate kinase activity"/>
    <property type="evidence" value="ECO:0007669"/>
    <property type="project" value="UniProtKB-EC"/>
</dbReference>
<dbReference type="InterPro" id="IPR050512">
    <property type="entry name" value="Sulf_AdTrans/APS_kinase"/>
</dbReference>
<name>A0ABY8BUR0_9MICO</name>
<reference evidence="8 9" key="1">
    <citation type="submission" date="2023-03" db="EMBL/GenBank/DDBJ databases">
        <title>Genome sequence of Microbacterium sp. KACC 23027.</title>
        <authorList>
            <person name="Kim S."/>
            <person name="Heo J."/>
            <person name="Kwon S.-W."/>
        </authorList>
    </citation>
    <scope>NUCLEOTIDE SEQUENCE [LARGE SCALE GENOMIC DNA]</scope>
    <source>
        <strain evidence="8 9">KACC 23027</strain>
    </source>
</reference>
<dbReference type="EMBL" id="CP119108">
    <property type="protein sequence ID" value="WEG07909.1"/>
    <property type="molecule type" value="Genomic_DNA"/>
</dbReference>
<dbReference type="CDD" id="cd02027">
    <property type="entry name" value="APSK"/>
    <property type="match status" value="1"/>
</dbReference>
<evidence type="ECO:0000256" key="5">
    <source>
        <dbReference type="ARBA" id="ARBA00022840"/>
    </source>
</evidence>
<comment type="catalytic activity">
    <reaction evidence="1 6">
        <text>adenosine 5'-phosphosulfate + ATP = 3'-phosphoadenylyl sulfate + ADP + H(+)</text>
        <dbReference type="Rhea" id="RHEA:24152"/>
        <dbReference type="ChEBI" id="CHEBI:15378"/>
        <dbReference type="ChEBI" id="CHEBI:30616"/>
        <dbReference type="ChEBI" id="CHEBI:58243"/>
        <dbReference type="ChEBI" id="CHEBI:58339"/>
        <dbReference type="ChEBI" id="CHEBI:456216"/>
        <dbReference type="EC" id="2.7.1.25"/>
    </reaction>
</comment>
<keyword evidence="6" id="KW-0597">Phosphoprotein</keyword>
<comment type="similarity">
    <text evidence="6">Belongs to the APS kinase family.</text>
</comment>
<evidence type="ECO:0000256" key="1">
    <source>
        <dbReference type="ARBA" id="ARBA00001823"/>
    </source>
</evidence>